<gene>
    <name evidence="2" type="ORF">Mucpa_5670</name>
</gene>
<protein>
    <submittedName>
        <fullName evidence="2">Uncharacterized protein</fullName>
    </submittedName>
</protein>
<keyword evidence="1" id="KW-0812">Transmembrane</keyword>
<dbReference type="AlphaFoldDB" id="H1Y3H1"/>
<sequence>MTVPERYDQAPVQKQAMPARLPLAYTCFPMLYQNLVVLSAGNGILNILTGLAAGTFYFQKSAFPLPERRH</sequence>
<accession>H1Y3H1</accession>
<keyword evidence="1" id="KW-0472">Membrane</keyword>
<dbReference type="EMBL" id="CM001403">
    <property type="protein sequence ID" value="EHQ29739.1"/>
    <property type="molecule type" value="Genomic_DNA"/>
</dbReference>
<dbReference type="Proteomes" id="UP000002774">
    <property type="component" value="Chromosome"/>
</dbReference>
<keyword evidence="1" id="KW-1133">Transmembrane helix</keyword>
<proteinExistence type="predicted"/>
<reference evidence="2" key="1">
    <citation type="submission" date="2011-09" db="EMBL/GenBank/DDBJ databases">
        <title>The permanent draft genome of Mucilaginibacter paludis DSM 18603.</title>
        <authorList>
            <consortium name="US DOE Joint Genome Institute (JGI-PGF)"/>
            <person name="Lucas S."/>
            <person name="Han J."/>
            <person name="Lapidus A."/>
            <person name="Bruce D."/>
            <person name="Goodwin L."/>
            <person name="Pitluck S."/>
            <person name="Peters L."/>
            <person name="Kyrpides N."/>
            <person name="Mavromatis K."/>
            <person name="Ivanova N."/>
            <person name="Mikhailova N."/>
            <person name="Held B."/>
            <person name="Detter J.C."/>
            <person name="Tapia R."/>
            <person name="Han C."/>
            <person name="Land M."/>
            <person name="Hauser L."/>
            <person name="Markowitz V."/>
            <person name="Cheng J.-F."/>
            <person name="Hugenholtz P."/>
            <person name="Woyke T."/>
            <person name="Wu D."/>
            <person name="Tindall B."/>
            <person name="Brambilla E."/>
            <person name="Klenk H.-P."/>
            <person name="Eisen J.A."/>
        </authorList>
    </citation>
    <scope>NUCLEOTIDE SEQUENCE [LARGE SCALE GENOMIC DNA]</scope>
    <source>
        <strain evidence="2">DSM 18603</strain>
    </source>
</reference>
<feature type="transmembrane region" description="Helical" evidence="1">
    <location>
        <begin position="35"/>
        <end position="58"/>
    </location>
</feature>
<organism evidence="2 3">
    <name type="scientific">Mucilaginibacter paludis DSM 18603</name>
    <dbReference type="NCBI Taxonomy" id="714943"/>
    <lineage>
        <taxon>Bacteria</taxon>
        <taxon>Pseudomonadati</taxon>
        <taxon>Bacteroidota</taxon>
        <taxon>Sphingobacteriia</taxon>
        <taxon>Sphingobacteriales</taxon>
        <taxon>Sphingobacteriaceae</taxon>
        <taxon>Mucilaginibacter</taxon>
    </lineage>
</organism>
<evidence type="ECO:0000313" key="3">
    <source>
        <dbReference type="Proteomes" id="UP000002774"/>
    </source>
</evidence>
<evidence type="ECO:0000313" key="2">
    <source>
        <dbReference type="EMBL" id="EHQ29739.1"/>
    </source>
</evidence>
<keyword evidence="3" id="KW-1185">Reference proteome</keyword>
<evidence type="ECO:0000256" key="1">
    <source>
        <dbReference type="SAM" id="Phobius"/>
    </source>
</evidence>
<name>H1Y3H1_9SPHI</name>
<dbReference type="HOGENOM" id="CLU_2753475_0_0_10"/>